<evidence type="ECO:0000259" key="5">
    <source>
        <dbReference type="Pfam" id="PF00296"/>
    </source>
</evidence>
<accession>A0A7X0U4N0</accession>
<evidence type="ECO:0000256" key="4">
    <source>
        <dbReference type="ARBA" id="ARBA00023033"/>
    </source>
</evidence>
<dbReference type="RefSeq" id="WP_185109339.1">
    <property type="nucleotide sequence ID" value="NZ_JACHMI010000001.1"/>
</dbReference>
<sequence length="303" mass="32519">MTEITTDRFAVSLPQQISDGAFDPAAFRAYLRRAEELGFHSAWTREGTLNPAPTLGPIEVMTYAAACTERLRLGCAVFVSVVHSPLHLAKSLSTLDQLSRGRLEVGFGLGSRNLLGPFGVSPEGFVTRFTEGIELMKVCWSEPKVAFHGRFFQVEAAMEPKAYQKPHPPVWMGGHQPAAIRRAIRHGDGFVGAGGATTAAFAGQVRTLRAELERAGRDPASFRVAKRVYVSVGATGRIEGPLSRMYGNADMAVSGPPDACAQGLSEVLEAGADLVLLDTMSDEAEQLERLAGEVLPSLLQQGP</sequence>
<dbReference type="Gene3D" id="3.20.20.30">
    <property type="entry name" value="Luciferase-like domain"/>
    <property type="match status" value="1"/>
</dbReference>
<dbReference type="Proteomes" id="UP000565579">
    <property type="component" value="Unassembled WGS sequence"/>
</dbReference>
<comment type="caution">
    <text evidence="6">The sequence shown here is derived from an EMBL/GenBank/DDBJ whole genome shotgun (WGS) entry which is preliminary data.</text>
</comment>
<keyword evidence="1" id="KW-0285">Flavoprotein</keyword>
<feature type="domain" description="Luciferase-like" evidence="5">
    <location>
        <begin position="16"/>
        <end position="235"/>
    </location>
</feature>
<keyword evidence="3" id="KW-0560">Oxidoreductase</keyword>
<reference evidence="6 7" key="1">
    <citation type="submission" date="2020-08" db="EMBL/GenBank/DDBJ databases">
        <title>Sequencing the genomes of 1000 actinobacteria strains.</title>
        <authorList>
            <person name="Klenk H.-P."/>
        </authorList>
    </citation>
    <scope>NUCLEOTIDE SEQUENCE [LARGE SCALE GENOMIC DNA]</scope>
    <source>
        <strain evidence="6 7">DSM 43768</strain>
    </source>
</reference>
<dbReference type="SUPFAM" id="SSF51679">
    <property type="entry name" value="Bacterial luciferase-like"/>
    <property type="match status" value="1"/>
</dbReference>
<dbReference type="AlphaFoldDB" id="A0A7X0U4N0"/>
<evidence type="ECO:0000256" key="2">
    <source>
        <dbReference type="ARBA" id="ARBA00022643"/>
    </source>
</evidence>
<evidence type="ECO:0000256" key="3">
    <source>
        <dbReference type="ARBA" id="ARBA00023002"/>
    </source>
</evidence>
<evidence type="ECO:0000313" key="7">
    <source>
        <dbReference type="Proteomes" id="UP000565579"/>
    </source>
</evidence>
<dbReference type="Pfam" id="PF00296">
    <property type="entry name" value="Bac_luciferase"/>
    <property type="match status" value="1"/>
</dbReference>
<dbReference type="InterPro" id="IPR011251">
    <property type="entry name" value="Luciferase-like_dom"/>
</dbReference>
<dbReference type="PANTHER" id="PTHR42847">
    <property type="entry name" value="ALKANESULFONATE MONOOXYGENASE"/>
    <property type="match status" value="1"/>
</dbReference>
<evidence type="ECO:0000313" key="6">
    <source>
        <dbReference type="EMBL" id="MBB6554640.1"/>
    </source>
</evidence>
<dbReference type="PANTHER" id="PTHR42847:SF4">
    <property type="entry name" value="ALKANESULFONATE MONOOXYGENASE-RELATED"/>
    <property type="match status" value="1"/>
</dbReference>
<gene>
    <name evidence="6" type="ORF">HD593_009435</name>
</gene>
<dbReference type="EMBL" id="JACHMI010000001">
    <property type="protein sequence ID" value="MBB6554640.1"/>
    <property type="molecule type" value="Genomic_DNA"/>
</dbReference>
<dbReference type="InterPro" id="IPR050172">
    <property type="entry name" value="SsuD_RutA_monooxygenase"/>
</dbReference>
<dbReference type="GO" id="GO:0008726">
    <property type="term" value="F:alkanesulfonate monooxygenase activity"/>
    <property type="evidence" value="ECO:0007669"/>
    <property type="project" value="TreeGrafter"/>
</dbReference>
<keyword evidence="2" id="KW-0288">FMN</keyword>
<evidence type="ECO:0000256" key="1">
    <source>
        <dbReference type="ARBA" id="ARBA00022630"/>
    </source>
</evidence>
<keyword evidence="4 6" id="KW-0503">Monooxygenase</keyword>
<dbReference type="InterPro" id="IPR036661">
    <property type="entry name" value="Luciferase-like_sf"/>
</dbReference>
<proteinExistence type="predicted"/>
<protein>
    <submittedName>
        <fullName evidence="6">Alkanesulfonate monooxygenase SsuD/methylene tetrahydromethanopterin reductase-like flavin-dependent oxidoreductase (Luciferase family)</fullName>
    </submittedName>
</protein>
<name>A0A7X0U4N0_9ACTN</name>
<organism evidence="6 7">
    <name type="scientific">Nonomuraea rubra</name>
    <dbReference type="NCBI Taxonomy" id="46180"/>
    <lineage>
        <taxon>Bacteria</taxon>
        <taxon>Bacillati</taxon>
        <taxon>Actinomycetota</taxon>
        <taxon>Actinomycetes</taxon>
        <taxon>Streptosporangiales</taxon>
        <taxon>Streptosporangiaceae</taxon>
        <taxon>Nonomuraea</taxon>
    </lineage>
</organism>
<keyword evidence="7" id="KW-1185">Reference proteome</keyword>
<dbReference type="GO" id="GO:0046306">
    <property type="term" value="P:alkanesulfonate catabolic process"/>
    <property type="evidence" value="ECO:0007669"/>
    <property type="project" value="TreeGrafter"/>
</dbReference>